<evidence type="ECO:0000256" key="2">
    <source>
        <dbReference type="ARBA" id="ARBA00010271"/>
    </source>
</evidence>
<dbReference type="AlphaFoldDB" id="A0A199UFP7"/>
<gene>
    <name evidence="8" type="ORF">ACMD2_00514</name>
</gene>
<keyword evidence="4" id="KW-0735">Signal-anchor</keyword>
<evidence type="ECO:0000313" key="9">
    <source>
        <dbReference type="Proteomes" id="UP000092600"/>
    </source>
</evidence>
<feature type="chain" id="PRO_5008507992" evidence="6">
    <location>
        <begin position="35"/>
        <end position="495"/>
    </location>
</feature>
<dbReference type="PANTHER" id="PTHR11062:SF124">
    <property type="entry name" value="XYLOGALACTURONAN BETA-1,3-XYLOSYLTRANSFERASE"/>
    <property type="match status" value="1"/>
</dbReference>
<dbReference type="InterPro" id="IPR040911">
    <property type="entry name" value="Exostosin_GT47"/>
</dbReference>
<name>A0A199UFP7_ANACO</name>
<feature type="signal peptide" evidence="6">
    <location>
        <begin position="1"/>
        <end position="34"/>
    </location>
</feature>
<dbReference type="InterPro" id="IPR004263">
    <property type="entry name" value="Exostosin"/>
</dbReference>
<feature type="domain" description="Exostosin GT47" evidence="7">
    <location>
        <begin position="162"/>
        <end position="445"/>
    </location>
</feature>
<protein>
    <submittedName>
        <fullName evidence="8">Putative glycosyltransferase</fullName>
    </submittedName>
</protein>
<comment type="subcellular location">
    <subcellularLocation>
        <location evidence="1">Golgi apparatus membrane</location>
        <topology evidence="1">Single-pass type II membrane protein</topology>
    </subcellularLocation>
</comment>
<accession>A0A199UFP7</accession>
<evidence type="ECO:0000256" key="3">
    <source>
        <dbReference type="ARBA" id="ARBA00022676"/>
    </source>
</evidence>
<dbReference type="GO" id="GO:0016757">
    <property type="term" value="F:glycosyltransferase activity"/>
    <property type="evidence" value="ECO:0007669"/>
    <property type="project" value="UniProtKB-KW"/>
</dbReference>
<dbReference type="STRING" id="4615.A0A199UFP7"/>
<dbReference type="GO" id="GO:0000139">
    <property type="term" value="C:Golgi membrane"/>
    <property type="evidence" value="ECO:0007669"/>
    <property type="project" value="UniProtKB-SubCell"/>
</dbReference>
<evidence type="ECO:0000256" key="5">
    <source>
        <dbReference type="ARBA" id="ARBA00023034"/>
    </source>
</evidence>
<organism evidence="8 9">
    <name type="scientific">Ananas comosus</name>
    <name type="common">Pineapple</name>
    <name type="synonym">Ananas ananas</name>
    <dbReference type="NCBI Taxonomy" id="4615"/>
    <lineage>
        <taxon>Eukaryota</taxon>
        <taxon>Viridiplantae</taxon>
        <taxon>Streptophyta</taxon>
        <taxon>Embryophyta</taxon>
        <taxon>Tracheophyta</taxon>
        <taxon>Spermatophyta</taxon>
        <taxon>Magnoliopsida</taxon>
        <taxon>Liliopsida</taxon>
        <taxon>Poales</taxon>
        <taxon>Bromeliaceae</taxon>
        <taxon>Bromelioideae</taxon>
        <taxon>Ananas</taxon>
    </lineage>
</organism>
<dbReference type="EMBL" id="LSRQ01008337">
    <property type="protein sequence ID" value="OAY63569.1"/>
    <property type="molecule type" value="Genomic_DNA"/>
</dbReference>
<dbReference type="PANTHER" id="PTHR11062">
    <property type="entry name" value="EXOSTOSIN HEPARAN SULFATE GLYCOSYLTRANSFERASE -RELATED"/>
    <property type="match status" value="1"/>
</dbReference>
<evidence type="ECO:0000256" key="4">
    <source>
        <dbReference type="ARBA" id="ARBA00022968"/>
    </source>
</evidence>
<keyword evidence="8" id="KW-0808">Transferase</keyword>
<comment type="caution">
    <text evidence="8">The sequence shown here is derived from an EMBL/GenBank/DDBJ whole genome shotgun (WGS) entry which is preliminary data.</text>
</comment>
<dbReference type="Proteomes" id="UP000092600">
    <property type="component" value="Unassembled WGS sequence"/>
</dbReference>
<keyword evidence="5" id="KW-0333">Golgi apparatus</keyword>
<evidence type="ECO:0000259" key="7">
    <source>
        <dbReference type="Pfam" id="PF03016"/>
    </source>
</evidence>
<comment type="similarity">
    <text evidence="2">Belongs to the glycosyltransferase 47 family.</text>
</comment>
<sequence>MGSMSCSNSSYSLPFSILPLLLLLSFLFFDQNHLSQFRGGPKAANAASQPSIALSSSLPLSSSPSLPTSALQTNSALAAALNVTRIQNRRGIEKGLANARASIRRAILSHNYTSSKGEEFVQRGAVYRNPYAFYQLSSKSNKTSYKIEEYCLITCRSYIEMEKRFEVWIYNEGEPPITHGGPESSIYAIEGHFISEIEDEKNPLRARRPDEAHVFFLPISIVNIVKYIYRRDMIDYWGPQRRLGADYVDVIASKYPYWNRSEGADHFIVSCHDWAPYLSGANPQLYKNSICVICNANMSEGFERGKDVTLPEVNVKGRRLPRHHTINRPPTERTILAFFAGGSHGYLRELLLRHWQGKDREVVVYEYLPRGLNYDEFMSSTKYCLCPSGYEVASPRIVESITSGCVPVIISVNYSLPFSDVLDWSKFSVQIPVEKIPEIKTILQGISGRRYEVLRARVAQVRRHFELNRPAKRLDVIHMVLHSIWLRRLNLRLPY</sequence>
<dbReference type="Pfam" id="PF03016">
    <property type="entry name" value="Exostosin_GT47"/>
    <property type="match status" value="1"/>
</dbReference>
<evidence type="ECO:0000313" key="8">
    <source>
        <dbReference type="EMBL" id="OAY63569.1"/>
    </source>
</evidence>
<reference evidence="8 9" key="1">
    <citation type="journal article" date="2016" name="DNA Res.">
        <title>The draft genome of MD-2 pineapple using hybrid error correction of long reads.</title>
        <authorList>
            <person name="Redwan R.M."/>
            <person name="Saidin A."/>
            <person name="Kumar S.V."/>
        </authorList>
    </citation>
    <scope>NUCLEOTIDE SEQUENCE [LARGE SCALE GENOMIC DNA]</scope>
    <source>
        <strain evidence="9">cv. MD2</strain>
        <tissue evidence="8">Leaf</tissue>
    </source>
</reference>
<proteinExistence type="inferred from homology"/>
<keyword evidence="3" id="KW-0328">Glycosyltransferase</keyword>
<evidence type="ECO:0000256" key="6">
    <source>
        <dbReference type="SAM" id="SignalP"/>
    </source>
</evidence>
<keyword evidence="4" id="KW-0812">Transmembrane</keyword>
<evidence type="ECO:0000256" key="1">
    <source>
        <dbReference type="ARBA" id="ARBA00004323"/>
    </source>
</evidence>
<keyword evidence="6" id="KW-0732">Signal</keyword>